<feature type="compositionally biased region" description="Polar residues" evidence="4">
    <location>
        <begin position="215"/>
        <end position="229"/>
    </location>
</feature>
<dbReference type="SMART" id="SM00028">
    <property type="entry name" value="TPR"/>
    <property type="match status" value="1"/>
</dbReference>
<dbReference type="Pfam" id="PF07719">
    <property type="entry name" value="TPR_2"/>
    <property type="match status" value="1"/>
</dbReference>
<dbReference type="Gene3D" id="1.25.40.10">
    <property type="entry name" value="Tetratricopeptide repeat domain"/>
    <property type="match status" value="1"/>
</dbReference>
<sequence>MFTDQGVIMGMMDEVKTKKKLKAAKTWFEMAENARTPDKQIEYYTKSLDANPYNAEAWFRRGRVMEKMGRFNDAQSSFDHAVEIDPDYQDMIGKKTDSLEPLISSGENHDISEVTIADDTYSEAETYEELVTDNPENEETVFTPPTGDESIFSSRSSNQEEENKDDTTFFGEATENSRFSQATSQEAGHEVTFAAVSGVKVEREEEEEEEVAASFSDTGENTENIITSDTRPETACEQALREQTAHPAREEIREIEGTGSDRSHSNNITSFEAGESDVSKNVDIRIPLNETIKFWIVGIVAILIAFKLLELI</sequence>
<dbReference type="InterPro" id="IPR019734">
    <property type="entry name" value="TPR_rpt"/>
</dbReference>
<proteinExistence type="predicted"/>
<keyword evidence="1" id="KW-0677">Repeat</keyword>
<reference evidence="5 6" key="1">
    <citation type="submission" date="2017-11" db="EMBL/GenBank/DDBJ databases">
        <title>Isolation and Characterization of Methanogenic Archaea from Saline Meromictic Lake at Siberia.</title>
        <authorList>
            <person name="Shen Y."/>
            <person name="Huang H.-H."/>
            <person name="Lai M.-C."/>
            <person name="Chen S.-C."/>
        </authorList>
    </citation>
    <scope>NUCLEOTIDE SEQUENCE [LARGE SCALE GENOMIC DNA]</scope>
    <source>
        <strain evidence="5 6">SY-01</strain>
    </source>
</reference>
<dbReference type="InterPro" id="IPR013105">
    <property type="entry name" value="TPR_2"/>
</dbReference>
<gene>
    <name evidence="5" type="ORF">CUN85_04220</name>
</gene>
<evidence type="ECO:0000256" key="3">
    <source>
        <dbReference type="PROSITE-ProRule" id="PRU00339"/>
    </source>
</evidence>
<dbReference type="SUPFAM" id="SSF48439">
    <property type="entry name" value="Protein prenylyltransferase"/>
    <property type="match status" value="1"/>
</dbReference>
<evidence type="ECO:0000256" key="2">
    <source>
        <dbReference type="ARBA" id="ARBA00022803"/>
    </source>
</evidence>
<name>A0A4E0QSR6_9EURY</name>
<feature type="region of interest" description="Disordered" evidence="4">
    <location>
        <begin position="137"/>
        <end position="166"/>
    </location>
</feature>
<dbReference type="EMBL" id="PGGK01000003">
    <property type="protein sequence ID" value="TGC10688.1"/>
    <property type="molecule type" value="Genomic_DNA"/>
</dbReference>
<dbReference type="PROSITE" id="PS50005">
    <property type="entry name" value="TPR"/>
    <property type="match status" value="1"/>
</dbReference>
<evidence type="ECO:0000256" key="4">
    <source>
        <dbReference type="SAM" id="MobiDB-lite"/>
    </source>
</evidence>
<keyword evidence="6" id="KW-1185">Reference proteome</keyword>
<organism evidence="5 6">
    <name type="scientific">Methanolobus halotolerans</name>
    <dbReference type="NCBI Taxonomy" id="2052935"/>
    <lineage>
        <taxon>Archaea</taxon>
        <taxon>Methanobacteriati</taxon>
        <taxon>Methanobacteriota</taxon>
        <taxon>Stenosarchaea group</taxon>
        <taxon>Methanomicrobia</taxon>
        <taxon>Methanosarcinales</taxon>
        <taxon>Methanosarcinaceae</taxon>
        <taxon>Methanolobus</taxon>
    </lineage>
</organism>
<feature type="region of interest" description="Disordered" evidence="4">
    <location>
        <begin position="210"/>
        <end position="231"/>
    </location>
</feature>
<comment type="caution">
    <text evidence="5">The sequence shown here is derived from an EMBL/GenBank/DDBJ whole genome shotgun (WGS) entry which is preliminary data.</text>
</comment>
<dbReference type="AlphaFoldDB" id="A0A4E0QSR6"/>
<evidence type="ECO:0000313" key="5">
    <source>
        <dbReference type="EMBL" id="TGC10688.1"/>
    </source>
</evidence>
<keyword evidence="2 3" id="KW-0802">TPR repeat</keyword>
<dbReference type="InterPro" id="IPR011990">
    <property type="entry name" value="TPR-like_helical_dom_sf"/>
</dbReference>
<dbReference type="PROSITE" id="PS50293">
    <property type="entry name" value="TPR_REGION"/>
    <property type="match status" value="1"/>
</dbReference>
<protein>
    <submittedName>
        <fullName evidence="5">Uncharacterized protein</fullName>
    </submittedName>
</protein>
<feature type="compositionally biased region" description="Basic and acidic residues" evidence="4">
    <location>
        <begin position="255"/>
        <end position="264"/>
    </location>
</feature>
<evidence type="ECO:0000256" key="1">
    <source>
        <dbReference type="ARBA" id="ARBA00022737"/>
    </source>
</evidence>
<feature type="repeat" description="TPR" evidence="3">
    <location>
        <begin position="55"/>
        <end position="88"/>
    </location>
</feature>
<feature type="region of interest" description="Disordered" evidence="4">
    <location>
        <begin position="255"/>
        <end position="274"/>
    </location>
</feature>
<evidence type="ECO:0000313" key="6">
    <source>
        <dbReference type="Proteomes" id="UP000297295"/>
    </source>
</evidence>
<dbReference type="Proteomes" id="UP000297295">
    <property type="component" value="Unassembled WGS sequence"/>
</dbReference>
<accession>A0A4E0QSR6</accession>